<dbReference type="STRING" id="747725.A0A162YJA4"/>
<dbReference type="OrthoDB" id="440324at2759"/>
<evidence type="ECO:0000256" key="5">
    <source>
        <dbReference type="ARBA" id="ARBA00023015"/>
    </source>
</evidence>
<comment type="subcellular location">
    <subcellularLocation>
        <location evidence="1 9">Nucleus</location>
    </subcellularLocation>
</comment>
<feature type="compositionally biased region" description="Basic and acidic residues" evidence="10">
    <location>
        <begin position="158"/>
        <end position="173"/>
    </location>
</feature>
<feature type="compositionally biased region" description="Low complexity" evidence="10">
    <location>
        <begin position="12"/>
        <end position="68"/>
    </location>
</feature>
<dbReference type="Pfam" id="PF09340">
    <property type="entry name" value="NuA4"/>
    <property type="match status" value="1"/>
</dbReference>
<comment type="function">
    <text evidence="9">Component of the NuA4 histone acetyltransferase complex which is involved in transcriptional activation of selected genes principally by acetylation of nucleosomal histone H4 and H2A. The NuA4 complex is also involved in DNA repair.</text>
</comment>
<keyword evidence="9" id="KW-0234">DNA repair</keyword>
<feature type="compositionally biased region" description="Basic residues" evidence="10">
    <location>
        <begin position="182"/>
        <end position="200"/>
    </location>
</feature>
<sequence>MSEVKDTKEIDSTVTATASTANANPTTSTTTTTTANDTNNTTTTATPTTSTNKSTTTPSTETPAAEPPQVTRQKYEEAKHELQALLARKKQVDTNLINLENAIYLFEGSYLEDTQQNGNIIRGFDGYLTNRPDRRKPKFTELDRLFSLSSSTYQKALAQKEDKDQDSSQDDRSASGSLTARREKKRKLKAHEGMRKKKSSAGRDTEDELDV</sequence>
<keyword evidence="4 9" id="KW-0156">Chromatin regulator</keyword>
<keyword evidence="9" id="KW-0227">DNA damage</keyword>
<evidence type="ECO:0000256" key="9">
    <source>
        <dbReference type="RuleBase" id="RU368022"/>
    </source>
</evidence>
<dbReference type="GO" id="GO:0035267">
    <property type="term" value="C:NuA4 histone acetyltransferase complex"/>
    <property type="evidence" value="ECO:0007669"/>
    <property type="project" value="UniProtKB-UniRule"/>
</dbReference>
<dbReference type="EMBL" id="AMYB01000009">
    <property type="protein sequence ID" value="OAC98916.1"/>
    <property type="molecule type" value="Genomic_DNA"/>
</dbReference>
<name>A0A162YJA4_MUCCL</name>
<gene>
    <name evidence="11" type="ORF">MUCCIDRAFT_115163</name>
</gene>
<evidence type="ECO:0000313" key="12">
    <source>
        <dbReference type="Proteomes" id="UP000077051"/>
    </source>
</evidence>
<keyword evidence="7 9" id="KW-0804">Transcription</keyword>
<feature type="compositionally biased region" description="Basic and acidic residues" evidence="10">
    <location>
        <begin position="1"/>
        <end position="11"/>
    </location>
</feature>
<dbReference type="AlphaFoldDB" id="A0A162YJA4"/>
<comment type="subunit">
    <text evidence="9">Component of the NuA4 histone acetyltransferase complex.</text>
</comment>
<evidence type="ECO:0000256" key="4">
    <source>
        <dbReference type="ARBA" id="ARBA00022853"/>
    </source>
</evidence>
<comment type="caution">
    <text evidence="11">The sequence shown here is derived from an EMBL/GenBank/DDBJ whole genome shotgun (WGS) entry which is preliminary data.</text>
</comment>
<keyword evidence="6" id="KW-0175">Coiled coil</keyword>
<dbReference type="PANTHER" id="PTHR13476">
    <property type="entry name" value="CHROMATIN MODIFICATION-RELATED PROTEIN MEAF6"/>
    <property type="match status" value="1"/>
</dbReference>
<comment type="similarity">
    <text evidence="2 9">Belongs to the EAF6 family.</text>
</comment>
<keyword evidence="12" id="KW-1185">Reference proteome</keyword>
<evidence type="ECO:0000313" key="11">
    <source>
        <dbReference type="EMBL" id="OAC98916.1"/>
    </source>
</evidence>
<proteinExistence type="inferred from homology"/>
<keyword evidence="8 9" id="KW-0539">Nucleus</keyword>
<reference evidence="11 12" key="1">
    <citation type="submission" date="2015-06" db="EMBL/GenBank/DDBJ databases">
        <title>Expansion of signal transduction pathways in fungi by whole-genome duplication.</title>
        <authorList>
            <consortium name="DOE Joint Genome Institute"/>
            <person name="Corrochano L.M."/>
            <person name="Kuo A."/>
            <person name="Marcet-Houben M."/>
            <person name="Polaino S."/>
            <person name="Salamov A."/>
            <person name="Villalobos J.M."/>
            <person name="Alvarez M.I."/>
            <person name="Avalos J."/>
            <person name="Benito E.P."/>
            <person name="Benoit I."/>
            <person name="Burger G."/>
            <person name="Camino L.P."/>
            <person name="Canovas D."/>
            <person name="Cerda-Olmedo E."/>
            <person name="Cheng J.-F."/>
            <person name="Dominguez A."/>
            <person name="Elias M."/>
            <person name="Eslava A.P."/>
            <person name="Glaser F."/>
            <person name="Grimwood J."/>
            <person name="Gutierrez G."/>
            <person name="Heitman J."/>
            <person name="Henrissat B."/>
            <person name="Iturriaga E.A."/>
            <person name="Lang B.F."/>
            <person name="Lavin J.L."/>
            <person name="Lee S."/>
            <person name="Li W."/>
            <person name="Lindquist E."/>
            <person name="Lopez-Garcia S."/>
            <person name="Luque E.M."/>
            <person name="Marcos A.T."/>
            <person name="Martin J."/>
            <person name="Mccluskey K."/>
            <person name="Medina H.R."/>
            <person name="Miralles-Duran A."/>
            <person name="Miyazaki A."/>
            <person name="Munoz-Torres E."/>
            <person name="Oguiza J.A."/>
            <person name="Ohm R."/>
            <person name="Olmedo M."/>
            <person name="Orejas M."/>
            <person name="Ortiz-Castellanos L."/>
            <person name="Pisabarro A.G."/>
            <person name="Rodriguez-Romero J."/>
            <person name="Ruiz-Herrera J."/>
            <person name="Ruiz-Vazquez R."/>
            <person name="Sanz C."/>
            <person name="Schackwitz W."/>
            <person name="Schmutz J."/>
            <person name="Shahriari M."/>
            <person name="Shelest E."/>
            <person name="Silva-Franco F."/>
            <person name="Soanes D."/>
            <person name="Syed K."/>
            <person name="Tagua V.G."/>
            <person name="Talbot N.J."/>
            <person name="Thon M."/>
            <person name="De Vries R.P."/>
            <person name="Wiebenga A."/>
            <person name="Yadav J.S."/>
            <person name="Braun E.L."/>
            <person name="Baker S."/>
            <person name="Garre V."/>
            <person name="Horwitz B."/>
            <person name="Torres-Martinez S."/>
            <person name="Idnurm A."/>
            <person name="Herrera-Estrella A."/>
            <person name="Gabaldon T."/>
            <person name="Grigoriev I.V."/>
        </authorList>
    </citation>
    <scope>NUCLEOTIDE SEQUENCE [LARGE SCALE GENOMIC DNA]</scope>
    <source>
        <strain evidence="11 12">CBS 277.49</strain>
    </source>
</reference>
<organism evidence="11 12">
    <name type="scientific">Mucor lusitanicus CBS 277.49</name>
    <dbReference type="NCBI Taxonomy" id="747725"/>
    <lineage>
        <taxon>Eukaryota</taxon>
        <taxon>Fungi</taxon>
        <taxon>Fungi incertae sedis</taxon>
        <taxon>Mucoromycota</taxon>
        <taxon>Mucoromycotina</taxon>
        <taxon>Mucoromycetes</taxon>
        <taxon>Mucorales</taxon>
        <taxon>Mucorineae</taxon>
        <taxon>Mucoraceae</taxon>
        <taxon>Mucor</taxon>
    </lineage>
</organism>
<dbReference type="Proteomes" id="UP000077051">
    <property type="component" value="Unassembled WGS sequence"/>
</dbReference>
<evidence type="ECO:0000256" key="1">
    <source>
        <dbReference type="ARBA" id="ARBA00004123"/>
    </source>
</evidence>
<keyword evidence="5 9" id="KW-0805">Transcription regulation</keyword>
<evidence type="ECO:0000256" key="10">
    <source>
        <dbReference type="SAM" id="MobiDB-lite"/>
    </source>
</evidence>
<evidence type="ECO:0000256" key="8">
    <source>
        <dbReference type="ARBA" id="ARBA00023242"/>
    </source>
</evidence>
<evidence type="ECO:0000256" key="6">
    <source>
        <dbReference type="ARBA" id="ARBA00023054"/>
    </source>
</evidence>
<dbReference type="GO" id="GO:0006325">
    <property type="term" value="P:chromatin organization"/>
    <property type="evidence" value="ECO:0007669"/>
    <property type="project" value="UniProtKB-KW"/>
</dbReference>
<dbReference type="InterPro" id="IPR015418">
    <property type="entry name" value="Eaf6"/>
</dbReference>
<evidence type="ECO:0000256" key="7">
    <source>
        <dbReference type="ARBA" id="ARBA00023163"/>
    </source>
</evidence>
<evidence type="ECO:0000256" key="2">
    <source>
        <dbReference type="ARBA" id="ARBA00010916"/>
    </source>
</evidence>
<accession>A0A162YJA4</accession>
<protein>
    <recommendedName>
        <fullName evidence="3 9">Chromatin modification-related protein EAF6</fullName>
    </recommendedName>
</protein>
<evidence type="ECO:0000256" key="3">
    <source>
        <dbReference type="ARBA" id="ARBA00018504"/>
    </source>
</evidence>
<dbReference type="GO" id="GO:0006281">
    <property type="term" value="P:DNA repair"/>
    <property type="evidence" value="ECO:0007669"/>
    <property type="project" value="UniProtKB-UniRule"/>
</dbReference>
<dbReference type="VEuPathDB" id="FungiDB:MUCCIDRAFT_115163"/>
<feature type="region of interest" description="Disordered" evidence="10">
    <location>
        <begin position="155"/>
        <end position="211"/>
    </location>
</feature>
<feature type="region of interest" description="Disordered" evidence="10">
    <location>
        <begin position="1"/>
        <end position="76"/>
    </location>
</feature>
<dbReference type="GO" id="GO:0005634">
    <property type="term" value="C:nucleus"/>
    <property type="evidence" value="ECO:0007669"/>
    <property type="project" value="UniProtKB-SubCell"/>
</dbReference>